<dbReference type="Gene3D" id="1.10.238.200">
    <property type="entry name" value="Cullin, PONY binding domain"/>
    <property type="match status" value="1"/>
</dbReference>
<dbReference type="VEuPathDB" id="FungiDB:SPPG_03111"/>
<organism evidence="4 5">
    <name type="scientific">Spizellomyces punctatus (strain DAOM BR117)</name>
    <dbReference type="NCBI Taxonomy" id="645134"/>
    <lineage>
        <taxon>Eukaryota</taxon>
        <taxon>Fungi</taxon>
        <taxon>Fungi incertae sedis</taxon>
        <taxon>Chytridiomycota</taxon>
        <taxon>Chytridiomycota incertae sedis</taxon>
        <taxon>Chytridiomycetes</taxon>
        <taxon>Spizellomycetales</taxon>
        <taxon>Spizellomycetaceae</taxon>
        <taxon>Spizellomyces</taxon>
    </lineage>
</organism>
<dbReference type="InterPro" id="IPR009060">
    <property type="entry name" value="UBA-like_sf"/>
</dbReference>
<dbReference type="Pfam" id="PF14555">
    <property type="entry name" value="UBA_4"/>
    <property type="match status" value="1"/>
</dbReference>
<reference evidence="4 5" key="1">
    <citation type="submission" date="2009-08" db="EMBL/GenBank/DDBJ databases">
        <title>The Genome Sequence of Spizellomyces punctatus strain DAOM BR117.</title>
        <authorList>
            <consortium name="The Broad Institute Genome Sequencing Platform"/>
            <person name="Russ C."/>
            <person name="Cuomo C."/>
            <person name="Shea T."/>
            <person name="Young S.K."/>
            <person name="Zeng Q."/>
            <person name="Koehrsen M."/>
            <person name="Haas B."/>
            <person name="Borodovsky M."/>
            <person name="Guigo R."/>
            <person name="Alvarado L."/>
            <person name="Berlin A."/>
            <person name="Bochicchio J."/>
            <person name="Borenstein D."/>
            <person name="Chapman S."/>
            <person name="Chen Z."/>
            <person name="Engels R."/>
            <person name="Freedman E."/>
            <person name="Gellesch M."/>
            <person name="Goldberg J."/>
            <person name="Griggs A."/>
            <person name="Gujja S."/>
            <person name="Heiman D."/>
            <person name="Hepburn T."/>
            <person name="Howarth C."/>
            <person name="Jen D."/>
            <person name="Larson L."/>
            <person name="Lewis B."/>
            <person name="Mehta T."/>
            <person name="Park D."/>
            <person name="Pearson M."/>
            <person name="Roberts A."/>
            <person name="Saif S."/>
            <person name="Shenoy N."/>
            <person name="Sisk P."/>
            <person name="Stolte C."/>
            <person name="Sykes S."/>
            <person name="Thomson T."/>
            <person name="Walk T."/>
            <person name="White J."/>
            <person name="Yandava C."/>
            <person name="Burger G."/>
            <person name="Gray M.W."/>
            <person name="Holland P.W.H."/>
            <person name="King N."/>
            <person name="Lang F.B.F."/>
            <person name="Roger A.J."/>
            <person name="Ruiz-Trillo I."/>
            <person name="Lander E."/>
            <person name="Nusbaum C."/>
        </authorList>
    </citation>
    <scope>NUCLEOTIDE SEQUENCE [LARGE SCALE GENOMIC DNA]</scope>
    <source>
        <strain evidence="4 5">DAOM BR117</strain>
    </source>
</reference>
<dbReference type="GeneID" id="27686653"/>
<evidence type="ECO:0000256" key="2">
    <source>
        <dbReference type="RuleBase" id="RU410713"/>
    </source>
</evidence>
<keyword evidence="5" id="KW-1185">Reference proteome</keyword>
<dbReference type="GO" id="GO:0097602">
    <property type="term" value="F:cullin family protein binding"/>
    <property type="evidence" value="ECO:0007669"/>
    <property type="project" value="TreeGrafter"/>
</dbReference>
<dbReference type="GO" id="GO:0031624">
    <property type="term" value="F:ubiquitin conjugating enzyme binding"/>
    <property type="evidence" value="ECO:0007669"/>
    <property type="project" value="TreeGrafter"/>
</dbReference>
<feature type="domain" description="DCUN1" evidence="3">
    <location>
        <begin position="65"/>
        <end position="252"/>
    </location>
</feature>
<dbReference type="Gene3D" id="1.10.238.10">
    <property type="entry name" value="EF-hand"/>
    <property type="match status" value="1"/>
</dbReference>
<dbReference type="OrthoDB" id="286637at2759"/>
<dbReference type="Pfam" id="PF03556">
    <property type="entry name" value="Cullin_binding"/>
    <property type="match status" value="1"/>
</dbReference>
<dbReference type="FunCoup" id="A0A0L0HJK4">
    <property type="interactions" value="154"/>
</dbReference>
<dbReference type="Proteomes" id="UP000053201">
    <property type="component" value="Unassembled WGS sequence"/>
</dbReference>
<dbReference type="InterPro" id="IPR042460">
    <property type="entry name" value="DCN1-like_PONY"/>
</dbReference>
<dbReference type="GO" id="GO:0005634">
    <property type="term" value="C:nucleus"/>
    <property type="evidence" value="ECO:0007669"/>
    <property type="project" value="EnsemblFungi"/>
</dbReference>
<dbReference type="GO" id="GO:0000151">
    <property type="term" value="C:ubiquitin ligase complex"/>
    <property type="evidence" value="ECO:0007669"/>
    <property type="project" value="TreeGrafter"/>
</dbReference>
<dbReference type="RefSeq" id="XP_016609341.1">
    <property type="nucleotide sequence ID" value="XM_016751394.1"/>
</dbReference>
<dbReference type="OMA" id="LWCKFLQ"/>
<accession>A0A0L0HJK4</accession>
<dbReference type="PANTHER" id="PTHR12281">
    <property type="entry name" value="RP42 RELATED"/>
    <property type="match status" value="1"/>
</dbReference>
<dbReference type="eggNOG" id="KOG3077">
    <property type="taxonomic scope" value="Eukaryota"/>
</dbReference>
<dbReference type="AlphaFoldDB" id="A0A0L0HJK4"/>
<dbReference type="GO" id="GO:0045116">
    <property type="term" value="P:protein neddylation"/>
    <property type="evidence" value="ECO:0007669"/>
    <property type="project" value="TreeGrafter"/>
</dbReference>
<protein>
    <recommendedName>
        <fullName evidence="2">Defective in cullin neddylation protein</fullName>
    </recommendedName>
</protein>
<dbReference type="FunFam" id="1.10.238.10:FF:000030">
    <property type="entry name" value="DCN1-like protein"/>
    <property type="match status" value="1"/>
</dbReference>
<comment type="function">
    <text evidence="2">Neddylation of cullins play an essential role in the regulation of SCF-type complexes activity.</text>
</comment>
<evidence type="ECO:0000259" key="3">
    <source>
        <dbReference type="PROSITE" id="PS51229"/>
    </source>
</evidence>
<dbReference type="CDD" id="cd14350">
    <property type="entry name" value="UBA_DCNL"/>
    <property type="match status" value="1"/>
</dbReference>
<dbReference type="FunFam" id="1.10.238.200:FF:000003">
    <property type="entry name" value="DCN1-like protein 3"/>
    <property type="match status" value="1"/>
</dbReference>
<dbReference type="EMBL" id="KQ257454">
    <property type="protein sequence ID" value="KND01302.1"/>
    <property type="molecule type" value="Genomic_DNA"/>
</dbReference>
<evidence type="ECO:0000256" key="1">
    <source>
        <dbReference type="ARBA" id="ARBA00022786"/>
    </source>
</evidence>
<proteinExistence type="predicted"/>
<keyword evidence="1" id="KW-0833">Ubl conjugation pathway</keyword>
<dbReference type="GO" id="GO:0032182">
    <property type="term" value="F:ubiquitin-like protein binding"/>
    <property type="evidence" value="ECO:0007669"/>
    <property type="project" value="TreeGrafter"/>
</dbReference>
<gene>
    <name evidence="4" type="ORF">SPPG_03111</name>
</gene>
<dbReference type="SUPFAM" id="SSF46934">
    <property type="entry name" value="UBA-like"/>
    <property type="match status" value="1"/>
</dbReference>
<sequence>MSFFTGGSIKPAQREKIKQFVGFTNANDKTAQKFLKENNWNLEAAVDAFFATGGATANGRTWAGADQRKLSALFDKYKDPDEDAILVDGTESLCNDLEVDPTDVVTLVLAWHLQSPRMCDFRRKGWMEGWTNLGCDTIEKMREVIPSLREELKDPSKFRDVYNYTFSFARAENQKSLGLDTAIAFWELLLKDKFKHLDLWVEFLREKHGKAISKDTWNLLLEFIRTSDENFSNHDTDSAWPVLIDSFVEYAREKLGFEDE</sequence>
<dbReference type="GO" id="GO:0005886">
    <property type="term" value="C:plasma membrane"/>
    <property type="evidence" value="ECO:0007669"/>
    <property type="project" value="UniProtKB-ARBA"/>
</dbReference>
<dbReference type="InParanoid" id="A0A0L0HJK4"/>
<dbReference type="PROSITE" id="PS51229">
    <property type="entry name" value="DCUN1"/>
    <property type="match status" value="1"/>
</dbReference>
<evidence type="ECO:0000313" key="5">
    <source>
        <dbReference type="Proteomes" id="UP000053201"/>
    </source>
</evidence>
<dbReference type="Gene3D" id="1.10.8.10">
    <property type="entry name" value="DNA helicase RuvA subunit, C-terminal domain"/>
    <property type="match status" value="1"/>
</dbReference>
<evidence type="ECO:0000313" key="4">
    <source>
        <dbReference type="EMBL" id="KND01302.1"/>
    </source>
</evidence>
<dbReference type="InterPro" id="IPR014764">
    <property type="entry name" value="DCN-prot"/>
</dbReference>
<dbReference type="PANTHER" id="PTHR12281:SF31">
    <property type="entry name" value="DCN1-LIKE PROTEIN 3"/>
    <property type="match status" value="1"/>
</dbReference>
<dbReference type="InterPro" id="IPR005176">
    <property type="entry name" value="PONY_dom"/>
</dbReference>
<name>A0A0L0HJK4_SPIPD</name>
<dbReference type="STRING" id="645134.A0A0L0HJK4"/>